<evidence type="ECO:0000259" key="4">
    <source>
        <dbReference type="PROSITE" id="PS51898"/>
    </source>
</evidence>
<dbReference type="InterPro" id="IPR002104">
    <property type="entry name" value="Integrase_catalytic"/>
</dbReference>
<evidence type="ECO:0000313" key="6">
    <source>
        <dbReference type="Proteomes" id="UP000035444"/>
    </source>
</evidence>
<proteinExistence type="predicted"/>
<dbReference type="SUPFAM" id="SSF56349">
    <property type="entry name" value="DNA breaking-rejoining enzymes"/>
    <property type="match status" value="1"/>
</dbReference>
<dbReference type="Gene3D" id="1.10.150.130">
    <property type="match status" value="1"/>
</dbReference>
<dbReference type="GO" id="GO:0006310">
    <property type="term" value="P:DNA recombination"/>
    <property type="evidence" value="ECO:0007669"/>
    <property type="project" value="UniProtKB-KW"/>
</dbReference>
<name>A0A0H2MPA6_9PROT</name>
<dbReference type="OrthoDB" id="6388170at2"/>
<dbReference type="PATRIC" id="fig|1489064.4.peg.1715"/>
<dbReference type="Gene3D" id="1.10.443.10">
    <property type="entry name" value="Intergrase catalytic core"/>
    <property type="match status" value="1"/>
</dbReference>
<sequence>MATISKRGAYQWQAKIRKQGYPVQSKTFDSKREAEAWASVIESEMTRSVFIDRSLSERETLEDVIDRYIKDIAPKHKGGRAEIARLKKFLHGEQDLTCRIMATLTIEDFESYRDKRLNENKAPGTVKRELGLLHSVIESSLRRLGLLENPVTKVKRPTVNDNRIMRFYGDDEARLMTALDSCRNPWIKPAVTLALETAMRRSELLNLQWQHIDLETRVAHLPDTKNGHSRDVPLSSIAIQTLKNLPQQESGQVLRTTAEGIKNAFERARKRADLEHFNFHDLRHEAISRLFEANWNVMEVAAVSGHKDPQSLKRYTNLKAADLAKKMG</sequence>
<dbReference type="EMBL" id="LAQL01000002">
    <property type="protein sequence ID" value="KLN62612.1"/>
    <property type="molecule type" value="Genomic_DNA"/>
</dbReference>
<dbReference type="STRING" id="1489064.WH96_03885"/>
<gene>
    <name evidence="5" type="ORF">WH96_03885</name>
</gene>
<dbReference type="GO" id="GO:0015074">
    <property type="term" value="P:DNA integration"/>
    <property type="evidence" value="ECO:0007669"/>
    <property type="project" value="UniProtKB-KW"/>
</dbReference>
<dbReference type="CDD" id="cd00796">
    <property type="entry name" value="INT_Rci_Hp1_C"/>
    <property type="match status" value="1"/>
</dbReference>
<dbReference type="PANTHER" id="PTHR30349:SF94">
    <property type="entry name" value="INTEGRASE_RECOMBINASE HI_1414-RELATED"/>
    <property type="match status" value="1"/>
</dbReference>
<dbReference type="AlphaFoldDB" id="A0A0H2MPA6"/>
<dbReference type="Pfam" id="PF00589">
    <property type="entry name" value="Phage_integrase"/>
    <property type="match status" value="1"/>
</dbReference>
<reference evidence="5 6" key="1">
    <citation type="submission" date="2015-03" db="EMBL/GenBank/DDBJ databases">
        <title>Genome Sequence of Kiloniella spongiae MEBiC09566, isolated from a marine sponge.</title>
        <authorList>
            <person name="Shao Z."/>
            <person name="Wang L."/>
            <person name="Li X."/>
        </authorList>
    </citation>
    <scope>NUCLEOTIDE SEQUENCE [LARGE SCALE GENOMIC DNA]</scope>
    <source>
        <strain evidence="5 6">MEBiC09566</strain>
    </source>
</reference>
<keyword evidence="1" id="KW-0229">DNA integration</keyword>
<protein>
    <recommendedName>
        <fullName evidence="4">Tyr recombinase domain-containing protein</fullName>
    </recommendedName>
</protein>
<evidence type="ECO:0000256" key="1">
    <source>
        <dbReference type="ARBA" id="ARBA00022908"/>
    </source>
</evidence>
<organism evidence="5 6">
    <name type="scientific">Kiloniella spongiae</name>
    <dbReference type="NCBI Taxonomy" id="1489064"/>
    <lineage>
        <taxon>Bacteria</taxon>
        <taxon>Pseudomonadati</taxon>
        <taxon>Pseudomonadota</taxon>
        <taxon>Alphaproteobacteria</taxon>
        <taxon>Rhodospirillales</taxon>
        <taxon>Kiloniellaceae</taxon>
        <taxon>Kiloniella</taxon>
    </lineage>
</organism>
<dbReference type="Proteomes" id="UP000035444">
    <property type="component" value="Unassembled WGS sequence"/>
</dbReference>
<comment type="caution">
    <text evidence="5">The sequence shown here is derived from an EMBL/GenBank/DDBJ whole genome shotgun (WGS) entry which is preliminary data.</text>
</comment>
<keyword evidence="2" id="KW-0238">DNA-binding</keyword>
<dbReference type="InterPro" id="IPR013762">
    <property type="entry name" value="Integrase-like_cat_sf"/>
</dbReference>
<dbReference type="GO" id="GO:0003677">
    <property type="term" value="F:DNA binding"/>
    <property type="evidence" value="ECO:0007669"/>
    <property type="project" value="UniProtKB-KW"/>
</dbReference>
<feature type="domain" description="Tyr recombinase" evidence="4">
    <location>
        <begin position="162"/>
        <end position="328"/>
    </location>
</feature>
<evidence type="ECO:0000256" key="2">
    <source>
        <dbReference type="ARBA" id="ARBA00023125"/>
    </source>
</evidence>
<dbReference type="RefSeq" id="WP_047762734.1">
    <property type="nucleotide sequence ID" value="NZ_LAQL01000002.1"/>
</dbReference>
<evidence type="ECO:0000313" key="5">
    <source>
        <dbReference type="EMBL" id="KLN62612.1"/>
    </source>
</evidence>
<dbReference type="InterPro" id="IPR011010">
    <property type="entry name" value="DNA_brk_join_enz"/>
</dbReference>
<dbReference type="PROSITE" id="PS51898">
    <property type="entry name" value="TYR_RECOMBINASE"/>
    <property type="match status" value="1"/>
</dbReference>
<dbReference type="InterPro" id="IPR010998">
    <property type="entry name" value="Integrase_recombinase_N"/>
</dbReference>
<evidence type="ECO:0000256" key="3">
    <source>
        <dbReference type="ARBA" id="ARBA00023172"/>
    </source>
</evidence>
<accession>A0A0H2MPA6</accession>
<dbReference type="PANTHER" id="PTHR30349">
    <property type="entry name" value="PHAGE INTEGRASE-RELATED"/>
    <property type="match status" value="1"/>
</dbReference>
<keyword evidence="3" id="KW-0233">DNA recombination</keyword>
<dbReference type="InterPro" id="IPR050090">
    <property type="entry name" value="Tyrosine_recombinase_XerCD"/>
</dbReference>
<keyword evidence="6" id="KW-1185">Reference proteome</keyword>